<organism evidence="2 3">
    <name type="scientific">Streptomyces blastmyceticus</name>
    <dbReference type="NCBI Taxonomy" id="68180"/>
    <lineage>
        <taxon>Bacteria</taxon>
        <taxon>Bacillati</taxon>
        <taxon>Actinomycetota</taxon>
        <taxon>Actinomycetes</taxon>
        <taxon>Kitasatosporales</taxon>
        <taxon>Streptomycetaceae</taxon>
        <taxon>Streptomyces</taxon>
    </lineage>
</organism>
<evidence type="ECO:0000313" key="2">
    <source>
        <dbReference type="EMBL" id="GAA0341063.1"/>
    </source>
</evidence>
<evidence type="ECO:0000256" key="1">
    <source>
        <dbReference type="SAM" id="MobiDB-lite"/>
    </source>
</evidence>
<protein>
    <submittedName>
        <fullName evidence="2">Uncharacterized protein</fullName>
    </submittedName>
</protein>
<evidence type="ECO:0000313" key="3">
    <source>
        <dbReference type="Proteomes" id="UP001500063"/>
    </source>
</evidence>
<sequence length="100" mass="10797">MPKFIHRVVDWARARFGARTAELTVPEPEPTARPAAAPQSELCGVYVWATAHGIDIKPSSPLRSCDCASHQPSELSAKVAEANKLSRRGRGEPAPGTPWP</sequence>
<proteinExistence type="predicted"/>
<dbReference type="EMBL" id="BAAABW010000008">
    <property type="protein sequence ID" value="GAA0341063.1"/>
    <property type="molecule type" value="Genomic_DNA"/>
</dbReference>
<feature type="region of interest" description="Disordered" evidence="1">
    <location>
        <begin position="80"/>
        <end position="100"/>
    </location>
</feature>
<dbReference type="Proteomes" id="UP001500063">
    <property type="component" value="Unassembled WGS sequence"/>
</dbReference>
<reference evidence="2 3" key="1">
    <citation type="journal article" date="2019" name="Int. J. Syst. Evol. Microbiol.">
        <title>The Global Catalogue of Microorganisms (GCM) 10K type strain sequencing project: providing services to taxonomists for standard genome sequencing and annotation.</title>
        <authorList>
            <consortium name="The Broad Institute Genomics Platform"/>
            <consortium name="The Broad Institute Genome Sequencing Center for Infectious Disease"/>
            <person name="Wu L."/>
            <person name="Ma J."/>
        </authorList>
    </citation>
    <scope>NUCLEOTIDE SEQUENCE [LARGE SCALE GENOMIC DNA]</scope>
    <source>
        <strain evidence="2 3">JCM 4565</strain>
    </source>
</reference>
<accession>A0ABN0WLW0</accession>
<keyword evidence="3" id="KW-1185">Reference proteome</keyword>
<comment type="caution">
    <text evidence="2">The sequence shown here is derived from an EMBL/GenBank/DDBJ whole genome shotgun (WGS) entry which is preliminary data.</text>
</comment>
<name>A0ABN0WLW0_9ACTN</name>
<gene>
    <name evidence="2" type="ORF">GCM10010319_16540</name>
</gene>
<dbReference type="RefSeq" id="WP_344117159.1">
    <property type="nucleotide sequence ID" value="NZ_BAAABW010000008.1"/>
</dbReference>